<gene>
    <name evidence="5" type="ORF">NUTIK01_23370</name>
</gene>
<feature type="region of interest" description="Disordered" evidence="3">
    <location>
        <begin position="1"/>
        <end position="41"/>
    </location>
</feature>
<dbReference type="InterPro" id="IPR001789">
    <property type="entry name" value="Sig_transdc_resp-reg_receiver"/>
</dbReference>
<dbReference type="PROSITE" id="PS50110">
    <property type="entry name" value="RESPONSE_REGULATORY"/>
    <property type="match status" value="1"/>
</dbReference>
<dbReference type="InterPro" id="IPR050595">
    <property type="entry name" value="Bact_response_regulator"/>
</dbReference>
<keyword evidence="1 2" id="KW-0597">Phosphoprotein</keyword>
<feature type="compositionally biased region" description="Low complexity" evidence="3">
    <location>
        <begin position="1"/>
        <end position="19"/>
    </location>
</feature>
<dbReference type="Gene3D" id="3.40.50.2300">
    <property type="match status" value="1"/>
</dbReference>
<dbReference type="EMBL" id="BTFW01000001">
    <property type="protein sequence ID" value="GMM61560.1"/>
    <property type="molecule type" value="Genomic_DNA"/>
</dbReference>
<dbReference type="CDD" id="cd00156">
    <property type="entry name" value="REC"/>
    <property type="match status" value="1"/>
</dbReference>
<name>A0ABQ6P912_9SPHN</name>
<evidence type="ECO:0000256" key="3">
    <source>
        <dbReference type="SAM" id="MobiDB-lite"/>
    </source>
</evidence>
<dbReference type="InterPro" id="IPR011006">
    <property type="entry name" value="CheY-like_superfamily"/>
</dbReference>
<comment type="caution">
    <text evidence="5">The sequence shown here is derived from an EMBL/GenBank/DDBJ whole genome shotgun (WGS) entry which is preliminary data.</text>
</comment>
<dbReference type="Pfam" id="PF00072">
    <property type="entry name" value="Response_reg"/>
    <property type="match status" value="1"/>
</dbReference>
<protein>
    <recommendedName>
        <fullName evidence="4">Response regulatory domain-containing protein</fullName>
    </recommendedName>
</protein>
<evidence type="ECO:0000259" key="4">
    <source>
        <dbReference type="PROSITE" id="PS50110"/>
    </source>
</evidence>
<dbReference type="SUPFAM" id="SSF52172">
    <property type="entry name" value="CheY-like"/>
    <property type="match status" value="1"/>
</dbReference>
<feature type="domain" description="Response regulatory" evidence="4">
    <location>
        <begin position="43"/>
        <end position="157"/>
    </location>
</feature>
<dbReference type="PANTHER" id="PTHR44591">
    <property type="entry name" value="STRESS RESPONSE REGULATOR PROTEIN 1"/>
    <property type="match status" value="1"/>
</dbReference>
<dbReference type="PANTHER" id="PTHR44591:SF24">
    <property type="entry name" value="PROTEIN-GLUTAMATE METHYLESTERASE_PROTEIN-GLUTAMINE GLUTAMINASE 1"/>
    <property type="match status" value="1"/>
</dbReference>
<dbReference type="SMART" id="SM00448">
    <property type="entry name" value="REC"/>
    <property type="match status" value="1"/>
</dbReference>
<evidence type="ECO:0000256" key="1">
    <source>
        <dbReference type="ARBA" id="ARBA00022553"/>
    </source>
</evidence>
<dbReference type="Proteomes" id="UP001187221">
    <property type="component" value="Unassembled WGS sequence"/>
</dbReference>
<evidence type="ECO:0000313" key="5">
    <source>
        <dbReference type="EMBL" id="GMM61560.1"/>
    </source>
</evidence>
<dbReference type="RefSeq" id="WP_317975234.1">
    <property type="nucleotide sequence ID" value="NZ_BTFW01000001.1"/>
</dbReference>
<evidence type="ECO:0000256" key="2">
    <source>
        <dbReference type="PROSITE-ProRule" id="PRU00169"/>
    </source>
</evidence>
<feature type="compositionally biased region" description="Gly residues" evidence="3">
    <location>
        <begin position="29"/>
        <end position="40"/>
    </location>
</feature>
<organism evidence="5 6">
    <name type="scientific">Novosphingobium pituita</name>
    <dbReference type="NCBI Taxonomy" id="3056842"/>
    <lineage>
        <taxon>Bacteria</taxon>
        <taxon>Pseudomonadati</taxon>
        <taxon>Pseudomonadota</taxon>
        <taxon>Alphaproteobacteria</taxon>
        <taxon>Sphingomonadales</taxon>
        <taxon>Sphingomonadaceae</taxon>
        <taxon>Novosphingobium</taxon>
    </lineage>
</organism>
<proteinExistence type="predicted"/>
<feature type="modified residue" description="4-aspartylphosphate" evidence="2">
    <location>
        <position position="93"/>
    </location>
</feature>
<evidence type="ECO:0000313" key="6">
    <source>
        <dbReference type="Proteomes" id="UP001187221"/>
    </source>
</evidence>
<accession>A0ABQ6P912</accession>
<keyword evidence="6" id="KW-1185">Reference proteome</keyword>
<sequence length="172" mass="17831">MDKSAPTDASPPASTPSSVPHRHDPQGHAGAGQGGSGSRGLGQALIVEDEPILALAMAEALHEAGADTVTTCHSTATARAAMQALRPAILVLDVHLADRDDGWALAELAVAMSPTPPLIVFSTGTPESIPPRIARLGHVLAKPFPPDALADLVRHHARHPGLLSRLRNALHL</sequence>
<reference evidence="5 6" key="1">
    <citation type="submission" date="2023-06" db="EMBL/GenBank/DDBJ databases">
        <title>Draft genome sequence of Novosphingobium sp. strain IK01.</title>
        <authorList>
            <person name="Hatamoto M."/>
            <person name="Ikarashi T."/>
            <person name="Yamaguchi T."/>
        </authorList>
    </citation>
    <scope>NUCLEOTIDE SEQUENCE [LARGE SCALE GENOMIC DNA]</scope>
    <source>
        <strain evidence="5 6">IK01</strain>
    </source>
</reference>